<dbReference type="EMBL" id="BKCJ010005489">
    <property type="protein sequence ID" value="GEU67024.1"/>
    <property type="molecule type" value="Genomic_DNA"/>
</dbReference>
<evidence type="ECO:0000313" key="2">
    <source>
        <dbReference type="EMBL" id="GEU67024.1"/>
    </source>
</evidence>
<evidence type="ECO:0000256" key="1">
    <source>
        <dbReference type="SAM" id="MobiDB-lite"/>
    </source>
</evidence>
<gene>
    <name evidence="2" type="ORF">Tci_039002</name>
</gene>
<feature type="compositionally biased region" description="Polar residues" evidence="1">
    <location>
        <begin position="240"/>
        <end position="250"/>
    </location>
</feature>
<proteinExistence type="predicted"/>
<dbReference type="InterPro" id="IPR012340">
    <property type="entry name" value="NA-bd_OB-fold"/>
</dbReference>
<feature type="compositionally biased region" description="Basic and acidic residues" evidence="1">
    <location>
        <begin position="295"/>
        <end position="305"/>
    </location>
</feature>
<organism evidence="2">
    <name type="scientific">Tanacetum cinerariifolium</name>
    <name type="common">Dalmatian daisy</name>
    <name type="synonym">Chrysanthemum cinerariifolium</name>
    <dbReference type="NCBI Taxonomy" id="118510"/>
    <lineage>
        <taxon>Eukaryota</taxon>
        <taxon>Viridiplantae</taxon>
        <taxon>Streptophyta</taxon>
        <taxon>Embryophyta</taxon>
        <taxon>Tracheophyta</taxon>
        <taxon>Spermatophyta</taxon>
        <taxon>Magnoliopsida</taxon>
        <taxon>eudicotyledons</taxon>
        <taxon>Gunneridae</taxon>
        <taxon>Pentapetalae</taxon>
        <taxon>asterids</taxon>
        <taxon>campanulids</taxon>
        <taxon>Asterales</taxon>
        <taxon>Asteraceae</taxon>
        <taxon>Asteroideae</taxon>
        <taxon>Anthemideae</taxon>
        <taxon>Anthemidinae</taxon>
        <taxon>Tanacetum</taxon>
    </lineage>
</organism>
<protein>
    <submittedName>
        <fullName evidence="2">Nucleic acid-binding, OB-fold protein</fullName>
    </submittedName>
</protein>
<feature type="compositionally biased region" description="Polar residues" evidence="1">
    <location>
        <begin position="262"/>
        <end position="272"/>
    </location>
</feature>
<feature type="region of interest" description="Disordered" evidence="1">
    <location>
        <begin position="228"/>
        <end position="314"/>
    </location>
</feature>
<accession>A0A6L2M371</accession>
<reference evidence="2" key="1">
    <citation type="journal article" date="2019" name="Sci. Rep.">
        <title>Draft genome of Tanacetum cinerariifolium, the natural source of mosquito coil.</title>
        <authorList>
            <person name="Yamashiro T."/>
            <person name="Shiraishi A."/>
            <person name="Satake H."/>
            <person name="Nakayama K."/>
        </authorList>
    </citation>
    <scope>NUCLEOTIDE SEQUENCE</scope>
</reference>
<sequence>MPSFNSILRASASLENDLGLLAFQIFVFCSFLKYAILQVIPGDPFPTCKNHGPQPTPVYSNNTNTLIKDCDDILAELSDKDQYKLPYALKELEGTTHVFQFHFDSGSSSRRRDLVLDRVFKTTVLPLPAPPLSYCFKAIINDGTAAMSLTCFSNNTNTLINDCDDILAELSDKDQYKLPYALKELEGTTHVFQFHFDSGSSSRRRDLVLDIFKTTVLPLPAPPLSEHQAEAIQHAKPLSPASSTPASNQPEVVEPETAATKEPQSTPPTITETVKPIKGDQQTNLPNTSTRKSLFKTEREADTSKRTKKAKHDK</sequence>
<name>A0A6L2M371_TANCI</name>
<dbReference type="Gene3D" id="2.40.50.140">
    <property type="entry name" value="Nucleic acid-binding proteins"/>
    <property type="match status" value="1"/>
</dbReference>
<dbReference type="AlphaFoldDB" id="A0A6L2M371"/>
<feature type="compositionally biased region" description="Polar residues" evidence="1">
    <location>
        <begin position="280"/>
        <end position="292"/>
    </location>
</feature>
<comment type="caution">
    <text evidence="2">The sequence shown here is derived from an EMBL/GenBank/DDBJ whole genome shotgun (WGS) entry which is preliminary data.</text>
</comment>